<dbReference type="VEuPathDB" id="FungiDB:RhiirA1_471161"/>
<proteinExistence type="predicted"/>
<gene>
    <name evidence="1" type="ORF">RhiirC2_793600</name>
</gene>
<accession>A0A2N1MF17</accession>
<organism evidence="1 2">
    <name type="scientific">Rhizophagus irregularis</name>
    <dbReference type="NCBI Taxonomy" id="588596"/>
    <lineage>
        <taxon>Eukaryota</taxon>
        <taxon>Fungi</taxon>
        <taxon>Fungi incertae sedis</taxon>
        <taxon>Mucoromycota</taxon>
        <taxon>Glomeromycotina</taxon>
        <taxon>Glomeromycetes</taxon>
        <taxon>Glomerales</taxon>
        <taxon>Glomeraceae</taxon>
        <taxon>Rhizophagus</taxon>
    </lineage>
</organism>
<dbReference type="EMBL" id="LLXL01002662">
    <property type="protein sequence ID" value="PKK60255.1"/>
    <property type="molecule type" value="Genomic_DNA"/>
</dbReference>
<sequence>MSETHINKARLNKCIDTILNKDYNKIMLKPKLIKITDVEPEKTYFSRWHKYGYQLKPEDLKHHWDHSCFKDKIEDKSCSLITHYYEKLLENVFNGIMNLQLSI</sequence>
<dbReference type="Proteomes" id="UP000233469">
    <property type="component" value="Unassembled WGS sequence"/>
</dbReference>
<reference evidence="1 2" key="1">
    <citation type="submission" date="2016-04" db="EMBL/GenBank/DDBJ databases">
        <title>Genome analyses suggest a sexual origin of heterokaryosis in a supposedly ancient asexual fungus.</title>
        <authorList>
            <person name="Ropars J."/>
            <person name="Sedzielewska K."/>
            <person name="Noel J."/>
            <person name="Charron P."/>
            <person name="Farinelli L."/>
            <person name="Marton T."/>
            <person name="Kruger M."/>
            <person name="Pelin A."/>
            <person name="Brachmann A."/>
            <person name="Corradi N."/>
        </authorList>
    </citation>
    <scope>NUCLEOTIDE SEQUENCE [LARGE SCALE GENOMIC DNA]</scope>
    <source>
        <strain evidence="1 2">C2</strain>
    </source>
</reference>
<reference evidence="1 2" key="2">
    <citation type="submission" date="2017-10" db="EMBL/GenBank/DDBJ databases">
        <title>Extensive intraspecific genome diversity in a model arbuscular mycorrhizal fungus.</title>
        <authorList>
            <person name="Chen E.C.H."/>
            <person name="Morin E."/>
            <person name="Baudet D."/>
            <person name="Noel J."/>
            <person name="Ndikumana S."/>
            <person name="Charron P."/>
            <person name="St-Onge C."/>
            <person name="Giorgi J."/>
            <person name="Grigoriev I.V."/>
            <person name="Roux C."/>
            <person name="Martin F.M."/>
            <person name="Corradi N."/>
        </authorList>
    </citation>
    <scope>NUCLEOTIDE SEQUENCE [LARGE SCALE GENOMIC DNA]</scope>
    <source>
        <strain evidence="1 2">C2</strain>
    </source>
</reference>
<comment type="caution">
    <text evidence="1">The sequence shown here is derived from an EMBL/GenBank/DDBJ whole genome shotgun (WGS) entry which is preliminary data.</text>
</comment>
<protein>
    <submittedName>
        <fullName evidence="1">Uncharacterized protein</fullName>
    </submittedName>
</protein>
<dbReference type="AlphaFoldDB" id="A0A2N1MF17"/>
<evidence type="ECO:0000313" key="2">
    <source>
        <dbReference type="Proteomes" id="UP000233469"/>
    </source>
</evidence>
<name>A0A2N1MF17_9GLOM</name>
<evidence type="ECO:0000313" key="1">
    <source>
        <dbReference type="EMBL" id="PKK60255.1"/>
    </source>
</evidence>